<dbReference type="GO" id="GO:0015179">
    <property type="term" value="F:L-amino acid transmembrane transporter activity"/>
    <property type="evidence" value="ECO:0007669"/>
    <property type="project" value="TreeGrafter"/>
</dbReference>
<evidence type="ECO:0000313" key="8">
    <source>
        <dbReference type="EMBL" id="EER03477.1"/>
    </source>
</evidence>
<gene>
    <name evidence="8" type="ORF">Pmar_PMAR014696</name>
</gene>
<dbReference type="GO" id="GO:0016020">
    <property type="term" value="C:membrane"/>
    <property type="evidence" value="ECO:0007669"/>
    <property type="project" value="UniProtKB-SubCell"/>
</dbReference>
<dbReference type="Proteomes" id="UP000007800">
    <property type="component" value="Unassembled WGS sequence"/>
</dbReference>
<feature type="transmembrane region" description="Helical" evidence="6">
    <location>
        <begin position="141"/>
        <end position="162"/>
    </location>
</feature>
<feature type="transmembrane region" description="Helical" evidence="6">
    <location>
        <begin position="35"/>
        <end position="58"/>
    </location>
</feature>
<protein>
    <recommendedName>
        <fullName evidence="7">Amino acid transporter transmembrane domain-containing protein</fullName>
    </recommendedName>
</protein>
<evidence type="ECO:0000259" key="7">
    <source>
        <dbReference type="Pfam" id="PF01490"/>
    </source>
</evidence>
<feature type="domain" description="Amino acid transporter transmembrane" evidence="7">
    <location>
        <begin position="34"/>
        <end position="201"/>
    </location>
</feature>
<dbReference type="PANTHER" id="PTHR22950:SF702">
    <property type="entry name" value="AMINO ACID TRANSPORTER PROTEIN"/>
    <property type="match status" value="1"/>
</dbReference>
<evidence type="ECO:0000256" key="3">
    <source>
        <dbReference type="ARBA" id="ARBA00022989"/>
    </source>
</evidence>
<keyword evidence="2 6" id="KW-0812">Transmembrane</keyword>
<feature type="transmembrane region" description="Helical" evidence="6">
    <location>
        <begin position="256"/>
        <end position="277"/>
    </location>
</feature>
<keyword evidence="9" id="KW-1185">Reference proteome</keyword>
<feature type="transmembrane region" description="Helical" evidence="6">
    <location>
        <begin position="355"/>
        <end position="372"/>
    </location>
</feature>
<feature type="transmembrane region" description="Helical" evidence="6">
    <location>
        <begin position="213"/>
        <end position="236"/>
    </location>
</feature>
<reference evidence="8 9" key="1">
    <citation type="submission" date="2008-07" db="EMBL/GenBank/DDBJ databases">
        <authorList>
            <person name="El-Sayed N."/>
            <person name="Caler E."/>
            <person name="Inman J."/>
            <person name="Amedeo P."/>
            <person name="Hass B."/>
            <person name="Wortman J."/>
        </authorList>
    </citation>
    <scope>NUCLEOTIDE SEQUENCE [LARGE SCALE GENOMIC DNA]</scope>
    <source>
        <strain evidence="9">ATCC 50983 / TXsc</strain>
    </source>
</reference>
<comment type="subcellular location">
    <subcellularLocation>
        <location evidence="1">Membrane</location>
        <topology evidence="1">Multi-pass membrane protein</topology>
    </subcellularLocation>
</comment>
<keyword evidence="4 6" id="KW-0472">Membrane</keyword>
<dbReference type="EMBL" id="GG682243">
    <property type="protein sequence ID" value="EER03477.1"/>
    <property type="molecule type" value="Genomic_DNA"/>
</dbReference>
<evidence type="ECO:0000256" key="2">
    <source>
        <dbReference type="ARBA" id="ARBA00022692"/>
    </source>
</evidence>
<evidence type="ECO:0000256" key="1">
    <source>
        <dbReference type="ARBA" id="ARBA00004141"/>
    </source>
</evidence>
<feature type="transmembrane region" description="Helical" evidence="6">
    <location>
        <begin position="329"/>
        <end position="349"/>
    </location>
</feature>
<keyword evidence="3 6" id="KW-1133">Transmembrane helix</keyword>
<dbReference type="OrthoDB" id="438545at2759"/>
<feature type="transmembrane region" description="Helical" evidence="6">
    <location>
        <begin position="64"/>
        <end position="86"/>
    </location>
</feature>
<dbReference type="Pfam" id="PF01490">
    <property type="entry name" value="Aa_trans"/>
    <property type="match status" value="1"/>
</dbReference>
<proteinExistence type="predicted"/>
<evidence type="ECO:0000256" key="4">
    <source>
        <dbReference type="ARBA" id="ARBA00023136"/>
    </source>
</evidence>
<dbReference type="InParanoid" id="C5LIS4"/>
<dbReference type="RefSeq" id="XP_002771661.1">
    <property type="nucleotide sequence ID" value="XM_002771615.1"/>
</dbReference>
<evidence type="ECO:0000313" key="9">
    <source>
        <dbReference type="Proteomes" id="UP000007800"/>
    </source>
</evidence>
<accession>C5LIS4</accession>
<dbReference type="InterPro" id="IPR013057">
    <property type="entry name" value="AA_transpt_TM"/>
</dbReference>
<evidence type="ECO:0000256" key="6">
    <source>
        <dbReference type="SAM" id="Phobius"/>
    </source>
</evidence>
<feature type="transmembrane region" description="Helical" evidence="6">
    <location>
        <begin position="182"/>
        <end position="201"/>
    </location>
</feature>
<dbReference type="AlphaFoldDB" id="C5LIS4"/>
<name>C5LIS4_PERM5</name>
<dbReference type="PANTHER" id="PTHR22950">
    <property type="entry name" value="AMINO ACID TRANSPORTER"/>
    <property type="match status" value="1"/>
</dbReference>
<dbReference type="GeneID" id="9047638"/>
<feature type="region of interest" description="Disordered" evidence="5">
    <location>
        <begin position="426"/>
        <end position="445"/>
    </location>
</feature>
<organism evidence="9">
    <name type="scientific">Perkinsus marinus (strain ATCC 50983 / TXsc)</name>
    <dbReference type="NCBI Taxonomy" id="423536"/>
    <lineage>
        <taxon>Eukaryota</taxon>
        <taxon>Sar</taxon>
        <taxon>Alveolata</taxon>
        <taxon>Perkinsozoa</taxon>
        <taxon>Perkinsea</taxon>
        <taxon>Perkinsida</taxon>
        <taxon>Perkinsidae</taxon>
        <taxon>Perkinsus</taxon>
    </lineage>
</organism>
<evidence type="ECO:0000256" key="5">
    <source>
        <dbReference type="SAM" id="MobiDB-lite"/>
    </source>
</evidence>
<sequence>MVVLPPQRLDQSLLVSVDTSYQLEKKPERLFSPGSFLSTTLLLVVAALGAGALSLPYAMLGSGLLVGILCFVICACIAVTSNLILFTAVTKTGLHTYGAVVDWALVRLGFKKADLLAAVGQQAEGNAPYYSISPLRVSPRLAFFELWAFVYCVMTCVSYLVFLGDFIPSITGYYLQGIDPEVFRKFCIVACAYLAIYPMSVSKRSRPTTVRRTIANVVAGIALSSIYLSMAIAVYLSFLTETTPNFMQNYAADDRIIFVCRIGLTIMLLVAAPMNLLPGLAGFYKALELGAGEGSVGDVPVRNPFFVFCRWIELVVGIQSLLMQYGAPFFSITVCTAIALLVPNVASFIGSMSSYLAAPLVCGFPGLVYAALQKDDDIGKKRFLEELEMIGISVTEEVAMLLSHNEKARGVHFTEFAKLIIRANKPRHEAPPPSPSPSQVSNVSCSTHRRTGLRREILRLGDESASAKAPFDNDYVTDDNSPSSRSICSAAASSVGSRYSHRSYGYDVLRRGRGVASALGADDDDIAEIDDLEATLRSNASSMRHAGESSQGKSAYRALLSVALSSNLEACIVAVLSGSNGGGT</sequence>